<gene>
    <name evidence="6" type="primary">vapC</name>
    <name evidence="7" type="ORF">NF557_01225</name>
</gene>
<evidence type="ECO:0000256" key="3">
    <source>
        <dbReference type="ARBA" id="ARBA00022723"/>
    </source>
</evidence>
<organism evidence="7 8">
    <name type="scientific">Ornithinimicrobium cryptoxanthini</name>
    <dbReference type="NCBI Taxonomy" id="2934161"/>
    <lineage>
        <taxon>Bacteria</taxon>
        <taxon>Bacillati</taxon>
        <taxon>Actinomycetota</taxon>
        <taxon>Actinomycetes</taxon>
        <taxon>Micrococcales</taxon>
        <taxon>Ornithinimicrobiaceae</taxon>
        <taxon>Ornithinimicrobium</taxon>
    </lineage>
</organism>
<dbReference type="InterPro" id="IPR022907">
    <property type="entry name" value="VapC_family"/>
</dbReference>
<evidence type="ECO:0000256" key="6">
    <source>
        <dbReference type="HAMAP-Rule" id="MF_00265"/>
    </source>
</evidence>
<keyword evidence="2 6" id="KW-0540">Nuclease</keyword>
<dbReference type="InterPro" id="IPR006226">
    <property type="entry name" value="Mtu_PIN"/>
</dbReference>
<evidence type="ECO:0000256" key="4">
    <source>
        <dbReference type="ARBA" id="ARBA00022801"/>
    </source>
</evidence>
<dbReference type="NCBIfam" id="TIGR00028">
    <property type="entry name" value="Mtu_PIN_fam"/>
    <property type="match status" value="1"/>
</dbReference>
<keyword evidence="5 6" id="KW-0460">Magnesium</keyword>
<keyword evidence="6" id="KW-0800">Toxin</keyword>
<keyword evidence="8" id="KW-1185">Reference proteome</keyword>
<evidence type="ECO:0000256" key="5">
    <source>
        <dbReference type="ARBA" id="ARBA00022842"/>
    </source>
</evidence>
<dbReference type="Proteomes" id="UP001056535">
    <property type="component" value="Chromosome"/>
</dbReference>
<reference evidence="7" key="1">
    <citation type="submission" date="2022-06" db="EMBL/GenBank/DDBJ databases">
        <title>Ornithinimicrobium JY.X270.</title>
        <authorList>
            <person name="Huang Y."/>
        </authorList>
    </citation>
    <scope>NUCLEOTIDE SEQUENCE</scope>
    <source>
        <strain evidence="7">JY.X270</strain>
    </source>
</reference>
<dbReference type="SUPFAM" id="SSF88723">
    <property type="entry name" value="PIN domain-like"/>
    <property type="match status" value="1"/>
</dbReference>
<keyword evidence="4 6" id="KW-0378">Hydrolase</keyword>
<keyword evidence="1 6" id="KW-1277">Toxin-antitoxin system</keyword>
<proteinExistence type="inferred from homology"/>
<keyword evidence="3 6" id="KW-0479">Metal-binding</keyword>
<evidence type="ECO:0000313" key="7">
    <source>
        <dbReference type="EMBL" id="USQ76581.1"/>
    </source>
</evidence>
<comment type="function">
    <text evidence="6">Toxic component of a toxin-antitoxin (TA) system. An RNase.</text>
</comment>
<dbReference type="RefSeq" id="WP_252621285.1">
    <property type="nucleotide sequence ID" value="NZ_CP099490.1"/>
</dbReference>
<comment type="cofactor">
    <cofactor evidence="6">
        <name>Mg(2+)</name>
        <dbReference type="ChEBI" id="CHEBI:18420"/>
    </cofactor>
</comment>
<evidence type="ECO:0000256" key="1">
    <source>
        <dbReference type="ARBA" id="ARBA00022649"/>
    </source>
</evidence>
<feature type="binding site" evidence="6">
    <location>
        <position position="108"/>
    </location>
    <ligand>
        <name>Mg(2+)</name>
        <dbReference type="ChEBI" id="CHEBI:18420"/>
    </ligand>
</feature>
<evidence type="ECO:0000313" key="8">
    <source>
        <dbReference type="Proteomes" id="UP001056535"/>
    </source>
</evidence>
<sequence length="146" mass="15790">MTEPPVTLFDVNALVAVALTTHQHHHAAHRHLRALDGTWATASLTEAGLFRLLLNPLVTGSQRLAADVGAVLQGMRGDPRWTFLEDATSLADPIVDTTVLMGHRQVTDVHLVNLAARHGGVLATFDAGIRSWLAPEDRHHIVVIPA</sequence>
<protein>
    <recommendedName>
        <fullName evidence="6">Ribonuclease VapC</fullName>
        <shortName evidence="6">RNase VapC</shortName>
        <ecNumber evidence="6">3.1.-.-</ecNumber>
    </recommendedName>
    <alternativeName>
        <fullName evidence="6">Toxin VapC</fullName>
    </alternativeName>
</protein>
<dbReference type="InterPro" id="IPR029060">
    <property type="entry name" value="PIN-like_dom_sf"/>
</dbReference>
<accession>A0ABY4YJ83</accession>
<name>A0ABY4YJ83_9MICO</name>
<evidence type="ECO:0000256" key="2">
    <source>
        <dbReference type="ARBA" id="ARBA00022722"/>
    </source>
</evidence>
<dbReference type="EMBL" id="CP099490">
    <property type="protein sequence ID" value="USQ76581.1"/>
    <property type="molecule type" value="Genomic_DNA"/>
</dbReference>
<dbReference type="EC" id="3.1.-.-" evidence="6"/>
<dbReference type="HAMAP" id="MF_00265">
    <property type="entry name" value="VapC_Nob1"/>
    <property type="match status" value="1"/>
</dbReference>
<feature type="binding site" evidence="6">
    <location>
        <position position="10"/>
    </location>
    <ligand>
        <name>Mg(2+)</name>
        <dbReference type="ChEBI" id="CHEBI:18420"/>
    </ligand>
</feature>
<comment type="similarity">
    <text evidence="6">Belongs to the PINc/VapC protein family.</text>
</comment>